<dbReference type="Proteomes" id="UP001386955">
    <property type="component" value="Unassembled WGS sequence"/>
</dbReference>
<name>A0AAN9XAK4_PSOTE</name>
<comment type="caution">
    <text evidence="1">The sequence shown here is derived from an EMBL/GenBank/DDBJ whole genome shotgun (WGS) entry which is preliminary data.</text>
</comment>
<sequence>MGFLWLGMRLSPSANELAAVAIYRAEQLEYRCQQALVQGIGDVANILITLSKLSLQTAQHVLYLKRGDFSANLSGNFQGGPLHSKALGWLLDVTINKYKARRH</sequence>
<evidence type="ECO:0000313" key="2">
    <source>
        <dbReference type="Proteomes" id="UP001386955"/>
    </source>
</evidence>
<reference evidence="1 2" key="1">
    <citation type="submission" date="2024-01" db="EMBL/GenBank/DDBJ databases">
        <title>The genomes of 5 underutilized Papilionoideae crops provide insights into root nodulation and disease resistanc.</title>
        <authorList>
            <person name="Jiang F."/>
        </authorList>
    </citation>
    <scope>NUCLEOTIDE SEQUENCE [LARGE SCALE GENOMIC DNA]</scope>
    <source>
        <strain evidence="1">DUOXIRENSHENG_FW03</strain>
        <tissue evidence="1">Leaves</tissue>
    </source>
</reference>
<organism evidence="1 2">
    <name type="scientific">Psophocarpus tetragonolobus</name>
    <name type="common">Winged bean</name>
    <name type="synonym">Dolichos tetragonolobus</name>
    <dbReference type="NCBI Taxonomy" id="3891"/>
    <lineage>
        <taxon>Eukaryota</taxon>
        <taxon>Viridiplantae</taxon>
        <taxon>Streptophyta</taxon>
        <taxon>Embryophyta</taxon>
        <taxon>Tracheophyta</taxon>
        <taxon>Spermatophyta</taxon>
        <taxon>Magnoliopsida</taxon>
        <taxon>eudicotyledons</taxon>
        <taxon>Gunneridae</taxon>
        <taxon>Pentapetalae</taxon>
        <taxon>rosids</taxon>
        <taxon>fabids</taxon>
        <taxon>Fabales</taxon>
        <taxon>Fabaceae</taxon>
        <taxon>Papilionoideae</taxon>
        <taxon>50 kb inversion clade</taxon>
        <taxon>NPAAA clade</taxon>
        <taxon>indigoferoid/millettioid clade</taxon>
        <taxon>Phaseoleae</taxon>
        <taxon>Psophocarpus</taxon>
    </lineage>
</organism>
<gene>
    <name evidence="1" type="ORF">VNO78_27436</name>
</gene>
<dbReference type="EMBL" id="JAYMYS010000007">
    <property type="protein sequence ID" value="KAK7387000.1"/>
    <property type="molecule type" value="Genomic_DNA"/>
</dbReference>
<evidence type="ECO:0000313" key="1">
    <source>
        <dbReference type="EMBL" id="KAK7387000.1"/>
    </source>
</evidence>
<proteinExistence type="predicted"/>
<protein>
    <submittedName>
        <fullName evidence="1">Uncharacterized protein</fullName>
    </submittedName>
</protein>
<keyword evidence="2" id="KW-1185">Reference proteome</keyword>
<accession>A0AAN9XAK4</accession>
<dbReference type="AlphaFoldDB" id="A0AAN9XAK4"/>